<name>A0A2T3W4U0_9DEIO</name>
<comment type="caution">
    <text evidence="1">The sequence shown here is derived from an EMBL/GenBank/DDBJ whole genome shotgun (WGS) entry which is preliminary data.</text>
</comment>
<dbReference type="Proteomes" id="UP000240317">
    <property type="component" value="Unassembled WGS sequence"/>
</dbReference>
<dbReference type="RefSeq" id="WP_107138990.1">
    <property type="nucleotide sequence ID" value="NZ_PYSV01000017.1"/>
</dbReference>
<reference evidence="1 2" key="1">
    <citation type="submission" date="2018-03" db="EMBL/GenBank/DDBJ databases">
        <title>Draft genome of Deinococcus sp. OD32.</title>
        <authorList>
            <person name="Wang X.-P."/>
            <person name="Du Z.-J."/>
        </authorList>
    </citation>
    <scope>NUCLEOTIDE SEQUENCE [LARGE SCALE GENOMIC DNA]</scope>
    <source>
        <strain evidence="1 2">OD32</strain>
    </source>
</reference>
<protein>
    <submittedName>
        <fullName evidence="1">Uncharacterized protein</fullName>
    </submittedName>
</protein>
<proteinExistence type="predicted"/>
<sequence>MTLPIDVAMTQYEALRTQFCRGAPGAEEHARGVDQALMAMWERYTLPYRVVRLDRYGQELHPHYVVYRVEGHGLEHEVWHLRGEHRERDAVRMSVMLRNEKLLSQQEALEQGELDWSLRQSRANVLALQGIQLTEDALTSGSSVPESAALTNEWRQTSPFTEEYQTLEYVLEFGGEGGRAAIVRTHLRGRPRYWTLVNHLTWDDDEPQVGGTSLEYLGTEAETALRACPYRWPRLVGLALAPDLIPVVQAILSEEGKTLDDWLQFIGGDDAQQWSCQYVWWNCDAFTPEPVDAYWLTARPEVVRRTLGGLSQLQVAGLTVNPGEPVGVLVDRSGRVLITEAYQYPTSNMWSVIPFSEVRRFQVNTLVDLPFVAPSHPLE</sequence>
<dbReference type="AlphaFoldDB" id="A0A2T3W4U0"/>
<evidence type="ECO:0000313" key="2">
    <source>
        <dbReference type="Proteomes" id="UP000240317"/>
    </source>
</evidence>
<accession>A0A2T3W4U0</accession>
<dbReference type="EMBL" id="PYSV01000017">
    <property type="protein sequence ID" value="PTA66910.1"/>
    <property type="molecule type" value="Genomic_DNA"/>
</dbReference>
<gene>
    <name evidence="1" type="ORF">C8263_15180</name>
</gene>
<organism evidence="1 2">
    <name type="scientific">Deinococcus arcticus</name>
    <dbReference type="NCBI Taxonomy" id="2136176"/>
    <lineage>
        <taxon>Bacteria</taxon>
        <taxon>Thermotogati</taxon>
        <taxon>Deinococcota</taxon>
        <taxon>Deinococci</taxon>
        <taxon>Deinococcales</taxon>
        <taxon>Deinococcaceae</taxon>
        <taxon>Deinococcus</taxon>
    </lineage>
</organism>
<keyword evidence="2" id="KW-1185">Reference proteome</keyword>
<evidence type="ECO:0000313" key="1">
    <source>
        <dbReference type="EMBL" id="PTA66910.1"/>
    </source>
</evidence>